<feature type="region of interest" description="Disordered" evidence="1">
    <location>
        <begin position="177"/>
        <end position="213"/>
    </location>
</feature>
<dbReference type="GO" id="GO:0031380">
    <property type="term" value="C:nuclear RNA-directed RNA polymerase complex"/>
    <property type="evidence" value="ECO:0007669"/>
    <property type="project" value="TreeGrafter"/>
</dbReference>
<name>A0AAF3F4P4_9BILA</name>
<keyword evidence="4" id="KW-1185">Reference proteome</keyword>
<dbReference type="Pfam" id="PF13086">
    <property type="entry name" value="AAA_11"/>
    <property type="match status" value="1"/>
</dbReference>
<dbReference type="InterPro" id="IPR027417">
    <property type="entry name" value="P-loop_NTPase"/>
</dbReference>
<feature type="domain" description="ZNFX1" evidence="3">
    <location>
        <begin position="582"/>
        <end position="687"/>
    </location>
</feature>
<dbReference type="Pfam" id="PF25396">
    <property type="entry name" value="ZNFX1"/>
    <property type="match status" value="1"/>
</dbReference>
<dbReference type="GO" id="GO:0031048">
    <property type="term" value="P:regulatory ncRNA-mediated heterochromatin formation"/>
    <property type="evidence" value="ECO:0007669"/>
    <property type="project" value="TreeGrafter"/>
</dbReference>
<feature type="domain" description="DNA2/NAM7 helicase helicase" evidence="2">
    <location>
        <begin position="875"/>
        <end position="969"/>
    </location>
</feature>
<dbReference type="AlphaFoldDB" id="A0AAF3F4P4"/>
<dbReference type="WBParaSite" id="MBELARI_LOCUS21537">
    <property type="protein sequence ID" value="MBELARI_LOCUS21537"/>
    <property type="gene ID" value="MBELARI_LOCUS21537"/>
</dbReference>
<evidence type="ECO:0000313" key="5">
    <source>
        <dbReference type="WBParaSite" id="MBELARI_LOCUS21537"/>
    </source>
</evidence>
<dbReference type="SUPFAM" id="SSF52540">
    <property type="entry name" value="P-loop containing nucleoside triphosphate hydrolases"/>
    <property type="match status" value="1"/>
</dbReference>
<sequence>MPETGEPPTNFIRLRGIPEAQVAPENARKWLVIKFGLKTPSIRDNTMLIAFCDEICKLLNEQDLRLDIRPSSFLSNAKDEQIISETLDNVTKDVLENPPLRLPMLLFIEDIDGSDTFAKLQTRYHNHMFMFLVTGEEADQMIRSNDFSQAREWCEQFAEIVAKNDITRAQDYPTIMRRREEDENRRRDTQRAATLPRPVHVSQAHHNDSENSYGASPMDYVPVLVESEDEECAQILKDAAPCEVFRIIDTPELSTDVSPPLRLTVTSDEVIEALDVISNEPNLHTSTLITMFFSPSLQERLNHPFDDLCLNIKLLEVITLACLTERQDMENIVHDMLEVTVTSGFVMHILDDFLFPLIEGRIQIDLEPEHLAYCVSTVFGFFKTLSLKQLINPQTMKLWNKAFAIYEELPTAVRKLMPSNTKRTLQIIMEGPEAKIEQRTSSKEINTNDTPYIGSDEDGWGSENVSTNNFLKKEFTIPTCGQMPTSLHLNMPCLWAESEKTAPPGDFRKLSTKIIRSDLVNPDKPYLRRMKTEGSFTNAEEYLDTVYRLFREDMVSPLRDGLFIWKQHGYNPRRDPDGLAPDLFIMEDVRIRGIRAKSGTGETMRMIEIPRQHLTKILEQRKLPYGQMIGLSSDGFKENIHLALVVERDDELLKTRNYIGISFIDEMDGLDKGGHAKLDTAYCLIESQAFIEMYTHVLTSIKKMNRFLPIPFERYIVHGFTDVLRPAYMRLETPENVIEERARLETYYTGKRLEAKAKIIERNIERERERESRLAIEKNNTVKTEYQKSRRKRNEKLAVIDLSETDLVPMSKPQKMSDVDREAEEIREQIEEAEDFVPRPYAPNQRMLKEIAIRDDDYDISTLHAQFDPNNVLMDKSQRNALFQALTQEFVIIQGPPGTGKTFIGVEIIAALLANRLRWCITEPVLVVCYTNQALDQFLERIHRRIQEDMVRGRIDHEGPIVARLGTRSESAYIKE</sequence>
<dbReference type="Gene3D" id="3.40.50.300">
    <property type="entry name" value="P-loop containing nucleotide triphosphate hydrolases"/>
    <property type="match status" value="1"/>
</dbReference>
<evidence type="ECO:0000259" key="2">
    <source>
        <dbReference type="Pfam" id="PF13086"/>
    </source>
</evidence>
<organism evidence="4 5">
    <name type="scientific">Mesorhabditis belari</name>
    <dbReference type="NCBI Taxonomy" id="2138241"/>
    <lineage>
        <taxon>Eukaryota</taxon>
        <taxon>Metazoa</taxon>
        <taxon>Ecdysozoa</taxon>
        <taxon>Nematoda</taxon>
        <taxon>Chromadorea</taxon>
        <taxon>Rhabditida</taxon>
        <taxon>Rhabditina</taxon>
        <taxon>Rhabditomorpha</taxon>
        <taxon>Rhabditoidea</taxon>
        <taxon>Rhabditidae</taxon>
        <taxon>Mesorhabditinae</taxon>
        <taxon>Mesorhabditis</taxon>
    </lineage>
</organism>
<evidence type="ECO:0000256" key="1">
    <source>
        <dbReference type="SAM" id="MobiDB-lite"/>
    </source>
</evidence>
<protein>
    <submittedName>
        <fullName evidence="5">DNA2/NAM7 helicase helicase domain-containing protein</fullName>
    </submittedName>
</protein>
<dbReference type="PANTHER" id="PTHR10887">
    <property type="entry name" value="DNA2/NAM7 HELICASE FAMILY"/>
    <property type="match status" value="1"/>
</dbReference>
<dbReference type="InterPro" id="IPR045055">
    <property type="entry name" value="DNA2/NAM7-like"/>
</dbReference>
<evidence type="ECO:0000313" key="4">
    <source>
        <dbReference type="Proteomes" id="UP000887575"/>
    </source>
</evidence>
<proteinExistence type="predicted"/>
<dbReference type="PANTHER" id="PTHR10887:SF341">
    <property type="entry name" value="NFX1-TYPE ZINC FINGER-CONTAINING PROTEIN 1"/>
    <property type="match status" value="1"/>
</dbReference>
<dbReference type="GO" id="GO:0004386">
    <property type="term" value="F:helicase activity"/>
    <property type="evidence" value="ECO:0007669"/>
    <property type="project" value="InterPro"/>
</dbReference>
<evidence type="ECO:0000259" key="3">
    <source>
        <dbReference type="Pfam" id="PF25396"/>
    </source>
</evidence>
<reference evidence="5" key="1">
    <citation type="submission" date="2024-02" db="UniProtKB">
        <authorList>
            <consortium name="WormBaseParasite"/>
        </authorList>
    </citation>
    <scope>IDENTIFICATION</scope>
</reference>
<feature type="compositionally biased region" description="Basic and acidic residues" evidence="1">
    <location>
        <begin position="177"/>
        <end position="190"/>
    </location>
</feature>
<dbReference type="InterPro" id="IPR057373">
    <property type="entry name" value="ZNFX1"/>
</dbReference>
<dbReference type="InterPro" id="IPR041677">
    <property type="entry name" value="DNA2/NAM7_AAA_11"/>
</dbReference>
<dbReference type="Proteomes" id="UP000887575">
    <property type="component" value="Unassembled WGS sequence"/>
</dbReference>
<accession>A0AAF3F4P4</accession>